<sequence>MTSKDGTTTFTSHDFELLAGAMKSMKGELNVDYAKFATRCGLKNANSAKASWHAVKRKLDKMDNGAVVEPSLTITPSAETVAASDERKEERRKKRRADDSEASNDEVEMLKTKKGKTMGKKGRMAPFGGKPAGFAPIDDGDDDGEDDDEELPVATMGRGVKSE</sequence>
<evidence type="ECO:0000313" key="2">
    <source>
        <dbReference type="Proteomes" id="UP001281147"/>
    </source>
</evidence>
<accession>A0ACC3NND1</accession>
<dbReference type="Proteomes" id="UP001281147">
    <property type="component" value="Unassembled WGS sequence"/>
</dbReference>
<reference evidence="1" key="1">
    <citation type="submission" date="2023-07" db="EMBL/GenBank/DDBJ databases">
        <title>Black Yeasts Isolated from many extreme environments.</title>
        <authorList>
            <person name="Coleine C."/>
            <person name="Stajich J.E."/>
            <person name="Selbmann L."/>
        </authorList>
    </citation>
    <scope>NUCLEOTIDE SEQUENCE</scope>
    <source>
        <strain evidence="1">CCFEE 5714</strain>
    </source>
</reference>
<gene>
    <name evidence="1" type="ORF">LTR37_003960</name>
</gene>
<organism evidence="1 2">
    <name type="scientific">Vermiconidia calcicola</name>
    <dbReference type="NCBI Taxonomy" id="1690605"/>
    <lineage>
        <taxon>Eukaryota</taxon>
        <taxon>Fungi</taxon>
        <taxon>Dikarya</taxon>
        <taxon>Ascomycota</taxon>
        <taxon>Pezizomycotina</taxon>
        <taxon>Dothideomycetes</taxon>
        <taxon>Dothideomycetidae</taxon>
        <taxon>Mycosphaerellales</taxon>
        <taxon>Extremaceae</taxon>
        <taxon>Vermiconidia</taxon>
    </lineage>
</organism>
<dbReference type="EMBL" id="JAUTXU010000023">
    <property type="protein sequence ID" value="KAK3720136.1"/>
    <property type="molecule type" value="Genomic_DNA"/>
</dbReference>
<comment type="caution">
    <text evidence="1">The sequence shown here is derived from an EMBL/GenBank/DDBJ whole genome shotgun (WGS) entry which is preliminary data.</text>
</comment>
<name>A0ACC3NND1_9PEZI</name>
<proteinExistence type="predicted"/>
<evidence type="ECO:0000313" key="1">
    <source>
        <dbReference type="EMBL" id="KAK3720136.1"/>
    </source>
</evidence>
<protein>
    <submittedName>
        <fullName evidence="1">Uncharacterized protein</fullName>
    </submittedName>
</protein>
<keyword evidence="2" id="KW-1185">Reference proteome</keyword>